<evidence type="ECO:0000313" key="4">
    <source>
        <dbReference type="EMBL" id="MVA95994.1"/>
    </source>
</evidence>
<dbReference type="Proteomes" id="UP000463224">
    <property type="component" value="Unassembled WGS sequence"/>
</dbReference>
<dbReference type="GO" id="GO:0017168">
    <property type="term" value="F:5-oxoprolinase (ATP-hydrolyzing) activity"/>
    <property type="evidence" value="ECO:0007669"/>
    <property type="project" value="TreeGrafter"/>
</dbReference>
<name>A0A844QBG1_9HYPH</name>
<dbReference type="InterPro" id="IPR043129">
    <property type="entry name" value="ATPase_NBD"/>
</dbReference>
<feature type="domain" description="Hydantoinase/oxoprolinase N-terminal" evidence="2">
    <location>
        <begin position="5"/>
        <end position="178"/>
    </location>
</feature>
<dbReference type="InterPro" id="IPR008040">
    <property type="entry name" value="Hydant_A_N"/>
</dbReference>
<dbReference type="GO" id="GO:0006749">
    <property type="term" value="P:glutathione metabolic process"/>
    <property type="evidence" value="ECO:0007669"/>
    <property type="project" value="TreeGrafter"/>
</dbReference>
<dbReference type="SUPFAM" id="SSF53067">
    <property type="entry name" value="Actin-like ATPase domain"/>
    <property type="match status" value="1"/>
</dbReference>
<dbReference type="Pfam" id="PF19278">
    <property type="entry name" value="Hydant_A_C"/>
    <property type="match status" value="1"/>
</dbReference>
<accession>A0A844QBG1</accession>
<dbReference type="InterPro" id="IPR045079">
    <property type="entry name" value="Oxoprolinase-like"/>
</dbReference>
<evidence type="ECO:0000259" key="1">
    <source>
        <dbReference type="Pfam" id="PF01968"/>
    </source>
</evidence>
<reference evidence="4 5" key="1">
    <citation type="submission" date="2019-12" db="EMBL/GenBank/DDBJ databases">
        <title>Nitratireductor arenosus sp. nov., Isolated from sea sand, Jeju island, South Korea.</title>
        <authorList>
            <person name="Kim W."/>
        </authorList>
    </citation>
    <scope>NUCLEOTIDE SEQUENCE [LARGE SCALE GENOMIC DNA]</scope>
    <source>
        <strain evidence="4 5">CAU 1489</strain>
    </source>
</reference>
<keyword evidence="5" id="KW-1185">Reference proteome</keyword>
<dbReference type="InterPro" id="IPR049517">
    <property type="entry name" value="ACX-like_C"/>
</dbReference>
<proteinExistence type="predicted"/>
<dbReference type="Pfam" id="PF05378">
    <property type="entry name" value="Hydant_A_N"/>
    <property type="match status" value="1"/>
</dbReference>
<evidence type="ECO:0000259" key="2">
    <source>
        <dbReference type="Pfam" id="PF05378"/>
    </source>
</evidence>
<sequence>MSLHLGIDTGGTFTDFMLYDEDQRSLKAWKVLSTPGDPTAAVITGLQQVADPGQISSVRLGTTVATNALLERRGARVAYLATRGFRDVPFIQRGNRRSHYDLSWVKPKPFCLRRHAFEVTERVDHTGAVIVPLDVKAVRRLARHLAETGEVEAVAVNLLFSFLRPDHELAIRDIFAEEAPDLPVSLSYEIDPRWKEDQRAMTTLADAYVKPLVGQQVRSFRARVVEAGVTGRIALMKSNGSEMSTEAAEAQPVNLAVSGPTGGVTAAKHLAAVKSIDNLVTLDIGGTSTDVSVVVEGRERFTDDYELEFGIPLRVPMIDIRTIGAGGGSIAWIDKVGGLHVGPESAGANPGPACYGFGGTRPTVTDANLVLGRIDPQSFLGGKMTLDAAAARAAIETVAAPHGWSVEQAALAILRIMNNNMVGALRAVLIEQGFDPRQFTLMTFGGAGSLHVCDLMHEANIPLGIVPNHPGQFSAYGFTMADARSDRRRSTLLSSRDFDLARANAVLADLSREVLEDLHKQGHDSGIELRRSMQMRYLGQNYELEVPLTVDRFTAEGMDAIWRDFHDRFEERYRFHLPDEPIEMVDMGCTAIAHMPKPELPRLPVAAGPAEPDATRMVTFEEGCLPTPVFKRHALAAGHGFDGPALVEEDVSVTVVRPGFRLEVDVYGNLVISAGKTANKGA</sequence>
<dbReference type="GO" id="GO:0005829">
    <property type="term" value="C:cytosol"/>
    <property type="evidence" value="ECO:0007669"/>
    <property type="project" value="TreeGrafter"/>
</dbReference>
<protein>
    <submittedName>
        <fullName evidence="4">Hydantoinase/oxoprolinase family protein</fullName>
    </submittedName>
</protein>
<gene>
    <name evidence="4" type="ORF">GN330_01820</name>
</gene>
<dbReference type="InterPro" id="IPR002821">
    <property type="entry name" value="Hydantoinase_A"/>
</dbReference>
<comment type="caution">
    <text evidence="4">The sequence shown here is derived from an EMBL/GenBank/DDBJ whole genome shotgun (WGS) entry which is preliminary data.</text>
</comment>
<dbReference type="PANTHER" id="PTHR11365:SF23">
    <property type="entry name" value="HYPOTHETICAL 5-OXOPROLINASE (EUROFUNG)-RELATED"/>
    <property type="match status" value="1"/>
</dbReference>
<dbReference type="Pfam" id="PF01968">
    <property type="entry name" value="Hydantoinase_A"/>
    <property type="match status" value="1"/>
</dbReference>
<evidence type="ECO:0000259" key="3">
    <source>
        <dbReference type="Pfam" id="PF19278"/>
    </source>
</evidence>
<feature type="domain" description="Hydantoinase A/oxoprolinase" evidence="1">
    <location>
        <begin position="199"/>
        <end position="486"/>
    </location>
</feature>
<feature type="domain" description="Acetophenone carboxylase-like C-terminal" evidence="3">
    <location>
        <begin position="504"/>
        <end position="667"/>
    </location>
</feature>
<dbReference type="EMBL" id="WPHG01000001">
    <property type="protein sequence ID" value="MVA95994.1"/>
    <property type="molecule type" value="Genomic_DNA"/>
</dbReference>
<evidence type="ECO:0000313" key="5">
    <source>
        <dbReference type="Proteomes" id="UP000463224"/>
    </source>
</evidence>
<dbReference type="AlphaFoldDB" id="A0A844QBG1"/>
<organism evidence="4 5">
    <name type="scientific">Nitratireductor arenosus</name>
    <dbReference type="NCBI Taxonomy" id="2682096"/>
    <lineage>
        <taxon>Bacteria</taxon>
        <taxon>Pseudomonadati</taxon>
        <taxon>Pseudomonadota</taxon>
        <taxon>Alphaproteobacteria</taxon>
        <taxon>Hyphomicrobiales</taxon>
        <taxon>Phyllobacteriaceae</taxon>
        <taxon>Nitratireductor</taxon>
    </lineage>
</organism>
<dbReference type="PANTHER" id="PTHR11365">
    <property type="entry name" value="5-OXOPROLINASE RELATED"/>
    <property type="match status" value="1"/>
</dbReference>
<dbReference type="RefSeq" id="WP_156710867.1">
    <property type="nucleotide sequence ID" value="NZ_WPHG01000001.1"/>
</dbReference>